<dbReference type="Proteomes" id="UP000494109">
    <property type="component" value="Unassembled WGS sequence"/>
</dbReference>
<protein>
    <submittedName>
        <fullName evidence="1">AAA ATPase</fullName>
    </submittedName>
</protein>
<sequence length="1384" mass="155505">MVHLYLPRTVTTIDFQNIRAEPKSKRDSFEALSILLFQVTTTVPPDCEFVSIRGDGGDGGVEAYFRTPTGGIIGLQAKYFFKLGDSEFSQIKDSYKTALENYPTLTDYYTYIPFDLTGRRSAGMRGKSETERFDEWRTKMKALAEASGQPVAIHLVQEARVREKLLSIDRHGGHRRYWFSGSVLEKAQIVCGLEHAKAFAGPRHSSLVDVATDAHEALDFFGRILSPDDWVEQHIRPYRYAFGSIAEVSERLFSVLDTGARAEAAEAARAIRHAFTLMRAPDFVENHADTLERDLERLLPYVEDTERGHYKQFCDTHGEENDNPRFRQFQAEMMMAFPAADLDRCREVSRAVPELLQRLRSPAVKASRAKSLLLVGPPGIGKTHELVAAAFRRVDAGGLSLVVFGEDFADGQPWEVVRTKLGFGASVGRDELFECLSASAASTGIPFVIYIDALNETPDAARWRDRLPEFLSQVAGFPNILVCVSTRDTYRDLVVDERFPGFAFNHKGFEGRQMEALEAFCAAYHIGSEITPLFSEELANPLLLHLACKTIKADGGANIDLSAPGFTELFERYLDVCDIAIRRRRSLSNPTNLVRRCLRELANTWADGAAGSINYEIAAARLAAIVGGDIQASAMLDELQREGLLIISETTKDEWVVRFAYQKFGDSLFAANLMESCSSGGVVDLTKLGHALAEFPAEQAGIIEAVASALPERMNVEITDDRLKLDPTVSSPALIRSVTFRSRKSITADTAEAFEQSLYVPGLWQSVYEAALKMAMVPDCGLNADWLHRFLSQQPLVVRDRYLSRVLYGSFEDRGVVRSIIDAALRADIARWPTESRRLLAVSLMWMTSCADRRVRDQSTKALTRVFSLYPSLGGELVELFEGADDDYILESLTLGVYCGSLLTRGRQREFIAVLDQLATPSFSIANVMVRDSIRMLGQSLAESVGIPVELRLRVEDFCRPQPMPTTWPTYADAELFTSIEGLPPNMDLSSKWGTDFKRYVLQSKTCCFDLASEGITDENVASWIMLEVLRLGYPGPKQVGLNYDYEIHNKHGSGRSRPGYAERLGKKYYWIALHRLVGILARNVSPKSWNGDLVAFTPEYFWSVDLRKVDVTDIRDISPARNYDAYVVGNARFPFPDVNQVDDLSWVKSDDLTRHEGCLFRTSIEGVDWFALSFYARDGEREDDEYSHDYRYLTVDYSSFLMDAAKEITADFLEETHAFSSQGNHCYRAFFAEYPHSAAFRQCVRSESVALNCDDDLFYTDVELLRGSEWEYDYAANGRQPNFSVPAPELVESLGLVWDHQSGWTDSSGELGAFSVETDLRSGLYIRRDLLDRHLRKAGQHLLIGRFHNRGRMDGPSSDAWSYLRYDGNGLTELYQTSTVFEG</sequence>
<accession>A0A6P3BGB3</accession>
<reference evidence="1 2" key="1">
    <citation type="submission" date="2019-09" db="EMBL/GenBank/DDBJ databases">
        <authorList>
            <person name="Depoorter E."/>
        </authorList>
    </citation>
    <scope>NUCLEOTIDE SEQUENCE [LARGE SCALE GENOMIC DNA]</scope>
    <source>
        <strain evidence="1">R-71033</strain>
    </source>
</reference>
<proteinExistence type="predicted"/>
<dbReference type="InterPro" id="IPR027417">
    <property type="entry name" value="P-loop_NTPase"/>
</dbReference>
<dbReference type="SUPFAM" id="SSF52540">
    <property type="entry name" value="P-loop containing nucleoside triphosphate hydrolases"/>
    <property type="match status" value="1"/>
</dbReference>
<organism evidence="1 2">
    <name type="scientific">Burkholderia contaminans</name>
    <dbReference type="NCBI Taxonomy" id="488447"/>
    <lineage>
        <taxon>Bacteria</taxon>
        <taxon>Pseudomonadati</taxon>
        <taxon>Pseudomonadota</taxon>
        <taxon>Betaproteobacteria</taxon>
        <taxon>Burkholderiales</taxon>
        <taxon>Burkholderiaceae</taxon>
        <taxon>Burkholderia</taxon>
        <taxon>Burkholderia cepacia complex</taxon>
    </lineage>
</organism>
<evidence type="ECO:0000313" key="2">
    <source>
        <dbReference type="Proteomes" id="UP000494109"/>
    </source>
</evidence>
<gene>
    <name evidence="1" type="ORF">BCO71033_05862</name>
</gene>
<dbReference type="RefSeq" id="WP_174947400.1">
    <property type="nucleotide sequence ID" value="NZ_CABVQS010000031.1"/>
</dbReference>
<name>A0A6P3BGB3_9BURK</name>
<evidence type="ECO:0000313" key="1">
    <source>
        <dbReference type="EMBL" id="VWD55768.1"/>
    </source>
</evidence>
<dbReference type="EMBL" id="CABVQS010000031">
    <property type="protein sequence ID" value="VWD55768.1"/>
    <property type="molecule type" value="Genomic_DNA"/>
</dbReference>